<feature type="non-terminal residue" evidence="2">
    <location>
        <position position="1"/>
    </location>
</feature>
<sequence>NSKANSLRSSLMLSLRTCPPENITPCSAAAYFMHFLRNSGRVAAAQKVHKVRRRLQQIVRLIFHYAPAALAIFAKFD</sequence>
<keyword evidence="1" id="KW-1133">Transmembrane helix</keyword>
<protein>
    <submittedName>
        <fullName evidence="2">Uncharacterized protein</fullName>
    </submittedName>
</protein>
<dbReference type="EMBL" id="JBHTLR010000012">
    <property type="protein sequence ID" value="MFD1217254.1"/>
    <property type="molecule type" value="Genomic_DNA"/>
</dbReference>
<organism evidence="2 3">
    <name type="scientific">Microbulbifer celer</name>
    <dbReference type="NCBI Taxonomy" id="435905"/>
    <lineage>
        <taxon>Bacteria</taxon>
        <taxon>Pseudomonadati</taxon>
        <taxon>Pseudomonadota</taxon>
        <taxon>Gammaproteobacteria</taxon>
        <taxon>Cellvibrionales</taxon>
        <taxon>Microbulbiferaceae</taxon>
        <taxon>Microbulbifer</taxon>
    </lineage>
</organism>
<keyword evidence="1" id="KW-0472">Membrane</keyword>
<comment type="caution">
    <text evidence="2">The sequence shown here is derived from an EMBL/GenBank/DDBJ whole genome shotgun (WGS) entry which is preliminary data.</text>
</comment>
<accession>A0ABW3UAD5</accession>
<gene>
    <name evidence="2" type="ORF">ACFQ2X_11645</name>
</gene>
<evidence type="ECO:0000313" key="2">
    <source>
        <dbReference type="EMBL" id="MFD1217254.1"/>
    </source>
</evidence>
<dbReference type="RefSeq" id="WP_377564003.1">
    <property type="nucleotide sequence ID" value="NZ_JBHTLR010000012.1"/>
</dbReference>
<evidence type="ECO:0000313" key="3">
    <source>
        <dbReference type="Proteomes" id="UP001597264"/>
    </source>
</evidence>
<proteinExistence type="predicted"/>
<name>A0ABW3UAD5_9GAMM</name>
<dbReference type="Proteomes" id="UP001597264">
    <property type="component" value="Unassembled WGS sequence"/>
</dbReference>
<keyword evidence="1" id="KW-0812">Transmembrane</keyword>
<feature type="transmembrane region" description="Helical" evidence="1">
    <location>
        <begin position="58"/>
        <end position="76"/>
    </location>
</feature>
<evidence type="ECO:0000256" key="1">
    <source>
        <dbReference type="SAM" id="Phobius"/>
    </source>
</evidence>
<keyword evidence="3" id="KW-1185">Reference proteome</keyword>
<reference evidence="3" key="1">
    <citation type="journal article" date="2019" name="Int. J. Syst. Evol. Microbiol.">
        <title>The Global Catalogue of Microorganisms (GCM) 10K type strain sequencing project: providing services to taxonomists for standard genome sequencing and annotation.</title>
        <authorList>
            <consortium name="The Broad Institute Genomics Platform"/>
            <consortium name="The Broad Institute Genome Sequencing Center for Infectious Disease"/>
            <person name="Wu L."/>
            <person name="Ma J."/>
        </authorList>
    </citation>
    <scope>NUCLEOTIDE SEQUENCE [LARGE SCALE GENOMIC DNA]</scope>
    <source>
        <strain evidence="3">CCUG 54356</strain>
    </source>
</reference>